<keyword evidence="3 5" id="KW-1133">Transmembrane helix</keyword>
<gene>
    <name evidence="7" type="ORF">GCM10010984_17020</name>
</gene>
<evidence type="ECO:0000256" key="4">
    <source>
        <dbReference type="ARBA" id="ARBA00023136"/>
    </source>
</evidence>
<feature type="transmembrane region" description="Helical" evidence="5">
    <location>
        <begin position="72"/>
        <end position="92"/>
    </location>
</feature>
<evidence type="ECO:0000256" key="2">
    <source>
        <dbReference type="ARBA" id="ARBA00022692"/>
    </source>
</evidence>
<keyword evidence="4 5" id="KW-0472">Membrane</keyword>
<evidence type="ECO:0000256" key="1">
    <source>
        <dbReference type="ARBA" id="ARBA00004141"/>
    </source>
</evidence>
<proteinExistence type="predicted"/>
<feature type="domain" description="RDD" evidence="6">
    <location>
        <begin position="34"/>
        <end position="130"/>
    </location>
</feature>
<sequence length="136" mass="16041">MNLVISEDNDPKIEVSNVEDLSFVTDWFMHNNFYITLLFILYMIITNYYFGKSLGKMCTSVRVMNIDEISKLSFSQAIKRSLFGIIYLPILYFYEDNLFVIIAVFIYFILNCFHVLSNKKNLTFEDVFAKTIAIRH</sequence>
<reference evidence="8" key="1">
    <citation type="journal article" date="2019" name="Int. J. Syst. Evol. Microbiol.">
        <title>The Global Catalogue of Microorganisms (GCM) 10K type strain sequencing project: providing services to taxonomists for standard genome sequencing and annotation.</title>
        <authorList>
            <consortium name="The Broad Institute Genomics Platform"/>
            <consortium name="The Broad Institute Genome Sequencing Center for Infectious Disease"/>
            <person name="Wu L."/>
            <person name="Ma J."/>
        </authorList>
    </citation>
    <scope>NUCLEOTIDE SEQUENCE [LARGE SCALE GENOMIC DNA]</scope>
    <source>
        <strain evidence="8">CGMCC 1.12707</strain>
    </source>
</reference>
<dbReference type="Pfam" id="PF06271">
    <property type="entry name" value="RDD"/>
    <property type="match status" value="1"/>
</dbReference>
<comment type="subcellular location">
    <subcellularLocation>
        <location evidence="1">Membrane</location>
        <topology evidence="1">Multi-pass membrane protein</topology>
    </subcellularLocation>
</comment>
<evidence type="ECO:0000256" key="5">
    <source>
        <dbReference type="SAM" id="Phobius"/>
    </source>
</evidence>
<dbReference type="EMBL" id="BMFL01000010">
    <property type="protein sequence ID" value="GGF00015.1"/>
    <property type="molecule type" value="Genomic_DNA"/>
</dbReference>
<evidence type="ECO:0000313" key="7">
    <source>
        <dbReference type="EMBL" id="GGF00015.1"/>
    </source>
</evidence>
<comment type="caution">
    <text evidence="7">The sequence shown here is derived from an EMBL/GenBank/DDBJ whole genome shotgun (WGS) entry which is preliminary data.</text>
</comment>
<keyword evidence="2 5" id="KW-0812">Transmembrane</keyword>
<evidence type="ECO:0000313" key="8">
    <source>
        <dbReference type="Proteomes" id="UP000650994"/>
    </source>
</evidence>
<protein>
    <recommendedName>
        <fullName evidence="6">RDD domain-containing protein</fullName>
    </recommendedName>
</protein>
<feature type="transmembrane region" description="Helical" evidence="5">
    <location>
        <begin position="98"/>
        <end position="116"/>
    </location>
</feature>
<keyword evidence="8" id="KW-1185">Reference proteome</keyword>
<feature type="transmembrane region" description="Helical" evidence="5">
    <location>
        <begin position="33"/>
        <end position="51"/>
    </location>
</feature>
<name>A0ABQ1TP26_9FLAO</name>
<accession>A0ABQ1TP26</accession>
<evidence type="ECO:0000259" key="6">
    <source>
        <dbReference type="Pfam" id="PF06271"/>
    </source>
</evidence>
<evidence type="ECO:0000256" key="3">
    <source>
        <dbReference type="ARBA" id="ARBA00022989"/>
    </source>
</evidence>
<dbReference type="Proteomes" id="UP000650994">
    <property type="component" value="Unassembled WGS sequence"/>
</dbReference>
<dbReference type="InterPro" id="IPR010432">
    <property type="entry name" value="RDD"/>
</dbReference>
<organism evidence="7 8">
    <name type="scientific">Chishuiella changwenlii</name>
    <dbReference type="NCBI Taxonomy" id="1434701"/>
    <lineage>
        <taxon>Bacteria</taxon>
        <taxon>Pseudomonadati</taxon>
        <taxon>Bacteroidota</taxon>
        <taxon>Flavobacteriia</taxon>
        <taxon>Flavobacteriales</taxon>
        <taxon>Weeksellaceae</taxon>
        <taxon>Chishuiella</taxon>
    </lineage>
</organism>